<comment type="caution">
    <text evidence="5">The sequence shown here is derived from an EMBL/GenBank/DDBJ whole genome shotgun (WGS) entry which is preliminary data.</text>
</comment>
<dbReference type="SMART" id="SM00822">
    <property type="entry name" value="PKS_KR"/>
    <property type="match status" value="1"/>
</dbReference>
<keyword evidence="2" id="KW-0560">Oxidoreductase</keyword>
<dbReference type="FunFam" id="3.40.50.720:FF:000084">
    <property type="entry name" value="Short-chain dehydrogenase reductase"/>
    <property type="match status" value="1"/>
</dbReference>
<dbReference type="Proteomes" id="UP000519859">
    <property type="component" value="Unassembled WGS sequence"/>
</dbReference>
<dbReference type="AlphaFoldDB" id="A0A8S7CVL9"/>
<dbReference type="PRINTS" id="PR00081">
    <property type="entry name" value="GDHRDH"/>
</dbReference>
<dbReference type="Pfam" id="PF13561">
    <property type="entry name" value="adh_short_C2"/>
    <property type="match status" value="1"/>
</dbReference>
<organism evidence="5 6">
    <name type="scientific">Escherichia coli</name>
    <dbReference type="NCBI Taxonomy" id="562"/>
    <lineage>
        <taxon>Bacteria</taxon>
        <taxon>Pseudomonadati</taxon>
        <taxon>Pseudomonadota</taxon>
        <taxon>Gammaproteobacteria</taxon>
        <taxon>Enterobacterales</taxon>
        <taxon>Enterobacteriaceae</taxon>
        <taxon>Escherichia</taxon>
    </lineage>
</organism>
<name>A0A8S7CVL9_ECOLX</name>
<reference evidence="5 6" key="1">
    <citation type="submission" date="2019-06" db="EMBL/GenBank/DDBJ databases">
        <authorList>
            <consortium name="NARMS: The National Antimicrobial Resistance Monitoring System"/>
        </authorList>
    </citation>
    <scope>NUCLEOTIDE SEQUENCE [LARGE SCALE GENOMIC DNA]</scope>
    <source>
        <strain evidence="5 6">FSIS11921886</strain>
    </source>
</reference>
<feature type="domain" description="Ketoreductase" evidence="4">
    <location>
        <begin position="12"/>
        <end position="192"/>
    </location>
</feature>
<gene>
    <name evidence="5" type="ORF">FIJ20_24230</name>
</gene>
<evidence type="ECO:0000256" key="1">
    <source>
        <dbReference type="ARBA" id="ARBA00006484"/>
    </source>
</evidence>
<comment type="similarity">
    <text evidence="1">Belongs to the short-chain dehydrogenases/reductases (SDR) family.</text>
</comment>
<dbReference type="PANTHER" id="PTHR24321:SF8">
    <property type="entry name" value="ESTRADIOL 17-BETA-DEHYDROGENASE 8-RELATED"/>
    <property type="match status" value="1"/>
</dbReference>
<dbReference type="InterPro" id="IPR002347">
    <property type="entry name" value="SDR_fam"/>
</dbReference>
<evidence type="ECO:0000313" key="6">
    <source>
        <dbReference type="Proteomes" id="UP000519859"/>
    </source>
</evidence>
<keyword evidence="3" id="KW-0520">NAD</keyword>
<dbReference type="PRINTS" id="PR00080">
    <property type="entry name" value="SDRFAMILY"/>
</dbReference>
<dbReference type="Gene3D" id="3.40.50.720">
    <property type="entry name" value="NAD(P)-binding Rossmann-like Domain"/>
    <property type="match status" value="1"/>
</dbReference>
<dbReference type="EMBL" id="AASDFP010000094">
    <property type="protein sequence ID" value="EFB2195233.1"/>
    <property type="molecule type" value="Genomic_DNA"/>
</dbReference>
<evidence type="ECO:0000256" key="2">
    <source>
        <dbReference type="ARBA" id="ARBA00023002"/>
    </source>
</evidence>
<proteinExistence type="inferred from homology"/>
<dbReference type="InterPro" id="IPR057326">
    <property type="entry name" value="KR_dom"/>
</dbReference>
<sequence length="254" mass="26774">MTMNNPFSLENKTALITGSASGLGYAMAKCMIACGAKVIIADLNGEAAKNAAESLGPNASWSQFNVAHTDETESWVDGLLSQHNQIDILVNNAGNHCKKPIEEMSVADFESVLDVHVVGAFALTRSLVPHMKQHGNACVLFTASMTSFLGQPYVTGYAAAKSAYLGLIHGMATELSGAGIRVNGVAPGWIDTPMLRKAIEGDDERKNKILGRTPMKKFGKPEDIGWAATYLASDAAGFVSGQVLIVDGGALIGF</sequence>
<evidence type="ECO:0000259" key="4">
    <source>
        <dbReference type="SMART" id="SM00822"/>
    </source>
</evidence>
<dbReference type="NCBIfam" id="NF005559">
    <property type="entry name" value="PRK07231.1"/>
    <property type="match status" value="1"/>
</dbReference>
<dbReference type="PANTHER" id="PTHR24321">
    <property type="entry name" value="DEHYDROGENASES, SHORT CHAIN"/>
    <property type="match status" value="1"/>
</dbReference>
<evidence type="ECO:0000256" key="3">
    <source>
        <dbReference type="ARBA" id="ARBA00023027"/>
    </source>
</evidence>
<dbReference type="SUPFAM" id="SSF51735">
    <property type="entry name" value="NAD(P)-binding Rossmann-fold domains"/>
    <property type="match status" value="1"/>
</dbReference>
<evidence type="ECO:0000313" key="5">
    <source>
        <dbReference type="EMBL" id="EFB2195233.1"/>
    </source>
</evidence>
<dbReference type="GO" id="GO:0016491">
    <property type="term" value="F:oxidoreductase activity"/>
    <property type="evidence" value="ECO:0007669"/>
    <property type="project" value="UniProtKB-KW"/>
</dbReference>
<accession>A0A8S7CVL9</accession>
<protein>
    <submittedName>
        <fullName evidence="5">SDR family oxidoreductase</fullName>
    </submittedName>
</protein>
<dbReference type="RefSeq" id="WP_053883798.1">
    <property type="nucleotide sequence ID" value="NZ_CP043542.1"/>
</dbReference>
<dbReference type="InterPro" id="IPR036291">
    <property type="entry name" value="NAD(P)-bd_dom_sf"/>
</dbReference>